<dbReference type="InterPro" id="IPR012947">
    <property type="entry name" value="tRNA_SAD"/>
</dbReference>
<dbReference type="SUPFAM" id="SSF55186">
    <property type="entry name" value="ThrRS/AlaRS common domain"/>
    <property type="match status" value="1"/>
</dbReference>
<evidence type="ECO:0000313" key="7">
    <source>
        <dbReference type="Proteomes" id="UP000644115"/>
    </source>
</evidence>
<dbReference type="GO" id="GO:0003676">
    <property type="term" value="F:nucleic acid binding"/>
    <property type="evidence" value="ECO:0007669"/>
    <property type="project" value="InterPro"/>
</dbReference>
<dbReference type="InterPro" id="IPR051335">
    <property type="entry name" value="Alanyl-tRNA_Editing_Enzymes"/>
</dbReference>
<dbReference type="AlphaFoldDB" id="A0A923NAB5"/>
<evidence type="ECO:0000256" key="4">
    <source>
        <dbReference type="ARBA" id="ARBA00022833"/>
    </source>
</evidence>
<dbReference type="GO" id="GO:0006419">
    <property type="term" value="P:alanyl-tRNA aminoacylation"/>
    <property type="evidence" value="ECO:0007669"/>
    <property type="project" value="InterPro"/>
</dbReference>
<evidence type="ECO:0000313" key="6">
    <source>
        <dbReference type="EMBL" id="MBC5999070.1"/>
    </source>
</evidence>
<name>A0A923NAB5_9FIRM</name>
<dbReference type="PANTHER" id="PTHR43462">
    <property type="entry name" value="ALANYL-TRNA EDITING PROTEIN"/>
    <property type="match status" value="1"/>
</dbReference>
<dbReference type="GO" id="GO:0005737">
    <property type="term" value="C:cytoplasm"/>
    <property type="evidence" value="ECO:0007669"/>
    <property type="project" value="UniProtKB-SubCell"/>
</dbReference>
<dbReference type="Proteomes" id="UP000644115">
    <property type="component" value="Unassembled WGS sequence"/>
</dbReference>
<sequence length="457" mass="50604">MMTTKLYQIDTYLKEWDARILTAKSAPEVPGGSAKQPAGGSAEASPQTCYLIQLDQTAFFPEGGGQGADHGVIQVSSQGSQDVAFSVVDAQEDGDLIWHTVKPASSEKSLTNDLYTILSEGCKVHCILDWDRRFEHMQRHCGEHLLSGAFYRLFGGANHGFHMGQDYMTIDIALEDQSPVTLEMAHQAEMLANQAIWDDLPVSVSYFDTREKAEQLPLRKALAFDEAISIVTIGELSETSDTEPADCVACCGTHPSTTGQVGLIKIYKVEKYKDMTRIYCDAGRKALTDYQRKHEILTNEANRYSASVEEFPEKLRIQEEKMNAVRNELYHLKKAYIEAEKEKLDAVLGDIDQSGSNTPVILYPMLHLSMDDAFTMAKSYMGNIRAGKTHPLLLLYVPAQTSCVLVSDGTVHCGKLVKEYASFYQGKGGGNDVSARAIFTSDEDARLFADLLSKHLK</sequence>
<keyword evidence="7" id="KW-1185">Reference proteome</keyword>
<evidence type="ECO:0000256" key="1">
    <source>
        <dbReference type="ARBA" id="ARBA00001947"/>
    </source>
</evidence>
<feature type="domain" description="Alanyl-transfer RNA synthetases family profile" evidence="5">
    <location>
        <begin position="1"/>
        <end position="277"/>
    </location>
</feature>
<dbReference type="PROSITE" id="PS50860">
    <property type="entry name" value="AA_TRNA_LIGASE_II_ALA"/>
    <property type="match status" value="1"/>
</dbReference>
<comment type="cofactor">
    <cofactor evidence="1">
        <name>Zn(2+)</name>
        <dbReference type="ChEBI" id="CHEBI:29105"/>
    </cofactor>
</comment>
<dbReference type="SUPFAM" id="SSF50447">
    <property type="entry name" value="Translation proteins"/>
    <property type="match status" value="1"/>
</dbReference>
<dbReference type="SMART" id="SM00863">
    <property type="entry name" value="tRNA_SAD"/>
    <property type="match status" value="1"/>
</dbReference>
<dbReference type="RefSeq" id="WP_249286551.1">
    <property type="nucleotide sequence ID" value="NZ_JACRWC010000048.1"/>
</dbReference>
<organism evidence="6 7">
    <name type="scientific">Lentihominibacter faecis</name>
    <dbReference type="NCBI Taxonomy" id="2764712"/>
    <lineage>
        <taxon>Bacteria</taxon>
        <taxon>Bacillati</taxon>
        <taxon>Bacillota</taxon>
        <taxon>Clostridia</taxon>
        <taxon>Peptostreptococcales</taxon>
        <taxon>Anaerovoracaceae</taxon>
        <taxon>Lentihominibacter</taxon>
    </lineage>
</organism>
<evidence type="ECO:0000259" key="5">
    <source>
        <dbReference type="PROSITE" id="PS50860"/>
    </source>
</evidence>
<dbReference type="GO" id="GO:0005524">
    <property type="term" value="F:ATP binding"/>
    <property type="evidence" value="ECO:0007669"/>
    <property type="project" value="InterPro"/>
</dbReference>
<keyword evidence="3" id="KW-0479">Metal-binding</keyword>
<dbReference type="Gene3D" id="2.40.30.130">
    <property type="match status" value="1"/>
</dbReference>
<evidence type="ECO:0000256" key="2">
    <source>
        <dbReference type="ARBA" id="ARBA00004496"/>
    </source>
</evidence>
<dbReference type="PANTHER" id="PTHR43462:SF1">
    <property type="entry name" value="ALANYL-TRNA EDITING PROTEIN AARSD1"/>
    <property type="match status" value="1"/>
</dbReference>
<reference evidence="6" key="1">
    <citation type="submission" date="2020-08" db="EMBL/GenBank/DDBJ databases">
        <authorList>
            <person name="Liu C."/>
            <person name="Sun Q."/>
        </authorList>
    </citation>
    <scope>NUCLEOTIDE SEQUENCE</scope>
    <source>
        <strain evidence="6">BX16</strain>
    </source>
</reference>
<dbReference type="GO" id="GO:0002161">
    <property type="term" value="F:aminoacyl-tRNA deacylase activity"/>
    <property type="evidence" value="ECO:0007669"/>
    <property type="project" value="UniProtKB-ARBA"/>
</dbReference>
<proteinExistence type="predicted"/>
<evidence type="ECO:0000256" key="3">
    <source>
        <dbReference type="ARBA" id="ARBA00022723"/>
    </source>
</evidence>
<protein>
    <recommendedName>
        <fullName evidence="5">Alanyl-transfer RNA synthetases family profile domain-containing protein</fullName>
    </recommendedName>
</protein>
<dbReference type="InterPro" id="IPR009000">
    <property type="entry name" value="Transl_B-barrel_sf"/>
</dbReference>
<dbReference type="InterPro" id="IPR018165">
    <property type="entry name" value="Ala-tRNA-synth_IIc_core"/>
</dbReference>
<dbReference type="Gene3D" id="3.30.980.10">
    <property type="entry name" value="Threonyl-trna Synthetase, Chain A, domain 2"/>
    <property type="match status" value="1"/>
</dbReference>
<dbReference type="Pfam" id="PF07973">
    <property type="entry name" value="tRNA_SAD"/>
    <property type="match status" value="1"/>
</dbReference>
<dbReference type="GO" id="GO:0004813">
    <property type="term" value="F:alanine-tRNA ligase activity"/>
    <property type="evidence" value="ECO:0007669"/>
    <property type="project" value="InterPro"/>
</dbReference>
<accession>A0A923NAB5</accession>
<dbReference type="Gene3D" id="3.10.310.40">
    <property type="match status" value="1"/>
</dbReference>
<dbReference type="GO" id="GO:0046872">
    <property type="term" value="F:metal ion binding"/>
    <property type="evidence" value="ECO:0007669"/>
    <property type="project" value="UniProtKB-KW"/>
</dbReference>
<dbReference type="EMBL" id="JACRWC010000048">
    <property type="protein sequence ID" value="MBC5999070.1"/>
    <property type="molecule type" value="Genomic_DNA"/>
</dbReference>
<keyword evidence="4" id="KW-0862">Zinc</keyword>
<gene>
    <name evidence="6" type="ORF">H8876_03530</name>
</gene>
<comment type="caution">
    <text evidence="6">The sequence shown here is derived from an EMBL/GenBank/DDBJ whole genome shotgun (WGS) entry which is preliminary data.</text>
</comment>
<dbReference type="InterPro" id="IPR018163">
    <property type="entry name" value="Thr/Ala-tRNA-synth_IIc_edit"/>
</dbReference>
<comment type="subcellular location">
    <subcellularLocation>
        <location evidence="2">Cytoplasm</location>
    </subcellularLocation>
</comment>